<accession>A0A0X8JR15</accession>
<dbReference type="AlphaFoldDB" id="A0A0X8JR15"/>
<evidence type="ECO:0000313" key="2">
    <source>
        <dbReference type="Proteomes" id="UP000063964"/>
    </source>
</evidence>
<dbReference type="EMBL" id="CP014230">
    <property type="protein sequence ID" value="AMD92953.1"/>
    <property type="molecule type" value="Genomic_DNA"/>
</dbReference>
<organism evidence="1 2">
    <name type="scientific">Desulfomicrobium orale DSM 12838</name>
    <dbReference type="NCBI Taxonomy" id="888061"/>
    <lineage>
        <taxon>Bacteria</taxon>
        <taxon>Pseudomonadati</taxon>
        <taxon>Thermodesulfobacteriota</taxon>
        <taxon>Desulfovibrionia</taxon>
        <taxon>Desulfovibrionales</taxon>
        <taxon>Desulfomicrobiaceae</taxon>
        <taxon>Desulfomicrobium</taxon>
    </lineage>
</organism>
<keyword evidence="2" id="KW-1185">Reference proteome</keyword>
<gene>
    <name evidence="1" type="ORF">AXF15_07440</name>
</gene>
<dbReference type="Proteomes" id="UP000063964">
    <property type="component" value="Chromosome"/>
</dbReference>
<evidence type="ECO:0000313" key="1">
    <source>
        <dbReference type="EMBL" id="AMD92953.1"/>
    </source>
</evidence>
<protein>
    <submittedName>
        <fullName evidence="1">Uncharacterized protein</fullName>
    </submittedName>
</protein>
<proteinExistence type="predicted"/>
<dbReference type="KEGG" id="doa:AXF15_07440"/>
<name>A0A0X8JR15_9BACT</name>
<reference evidence="2" key="1">
    <citation type="submission" date="2016-02" db="EMBL/GenBank/DDBJ databases">
        <authorList>
            <person name="Holder M.E."/>
            <person name="Ajami N.J."/>
            <person name="Petrosino J.F."/>
        </authorList>
    </citation>
    <scope>NUCLEOTIDE SEQUENCE [LARGE SCALE GENOMIC DNA]</scope>
    <source>
        <strain evidence="2">DSM 12838</strain>
    </source>
</reference>
<sequence>MIAEEKAVVELQLSPEELEQYTDRDAEIWKKACSAGLVSAFNKMINRDLVMIPSDGLVPLGASGGKYAQHGMLTRVVDEETGDTIQKFSVATRFMADMDLSGRIVVLEEGRYIAGMHDVVYAILHLALPPQMPAYAVIAEPVSELSPHVLRVIGLAEVKHVTQHIAMASKVRGKTSGMICTLDIMASNREIEPNDLVFLMDVDVMALDVASPLPAEADPETVMVRPRHVDKVQEPKEHK</sequence>